<dbReference type="PROSITE" id="PS00988">
    <property type="entry name" value="PTPS_2"/>
    <property type="match status" value="1"/>
</dbReference>
<dbReference type="PANTHER" id="PTHR11893:SF27">
    <property type="entry name" value="INNEXIN-17"/>
    <property type="match status" value="1"/>
</dbReference>
<dbReference type="InterPro" id="IPR038418">
    <property type="entry name" value="6-PTP_synth/QueD_sf"/>
</dbReference>
<keyword evidence="12 15" id="KW-0406">Ion transport</keyword>
<keyword evidence="10 15" id="KW-1133">Transmembrane helix</keyword>
<dbReference type="PROSITE" id="PS51013">
    <property type="entry name" value="PANNEXIN"/>
    <property type="match status" value="1"/>
</dbReference>
<evidence type="ECO:0000256" key="2">
    <source>
        <dbReference type="ARBA" id="ARBA00004651"/>
    </source>
</evidence>
<evidence type="ECO:0000313" key="18">
    <source>
        <dbReference type="Proteomes" id="UP000218231"/>
    </source>
</evidence>
<evidence type="ECO:0000256" key="14">
    <source>
        <dbReference type="ARBA" id="ARBA00023303"/>
    </source>
</evidence>
<feature type="transmembrane region" description="Helical" evidence="15">
    <location>
        <begin position="150"/>
        <end position="167"/>
    </location>
</feature>
<comment type="caution">
    <text evidence="17">The sequence shown here is derived from an EMBL/GenBank/DDBJ whole genome shotgun (WGS) entry which is preliminary data.</text>
</comment>
<evidence type="ECO:0000256" key="9">
    <source>
        <dbReference type="ARBA" id="ARBA00022949"/>
    </source>
</evidence>
<feature type="transmembrane region" description="Helical" evidence="15">
    <location>
        <begin position="227"/>
        <end position="252"/>
    </location>
</feature>
<dbReference type="PRINTS" id="PR01262">
    <property type="entry name" value="INNEXIN"/>
</dbReference>
<accession>A0A2A2J6Y8</accession>
<dbReference type="GO" id="GO:0005921">
    <property type="term" value="C:gap junction"/>
    <property type="evidence" value="ECO:0007669"/>
    <property type="project" value="UniProtKB-SubCell"/>
</dbReference>
<evidence type="ECO:0000256" key="16">
    <source>
        <dbReference type="SAM" id="MobiDB-lite"/>
    </source>
</evidence>
<evidence type="ECO:0000256" key="13">
    <source>
        <dbReference type="ARBA" id="ARBA00023136"/>
    </source>
</evidence>
<evidence type="ECO:0000256" key="1">
    <source>
        <dbReference type="ARBA" id="ARBA00004610"/>
    </source>
</evidence>
<name>A0A2A2J6Y8_9BILA</name>
<keyword evidence="13 15" id="KW-0472">Membrane</keyword>
<evidence type="ECO:0000256" key="7">
    <source>
        <dbReference type="ARBA" id="ARBA00022692"/>
    </source>
</evidence>
<keyword evidence="14 15" id="KW-0407">Ion channel</keyword>
<feature type="region of interest" description="Disordered" evidence="16">
    <location>
        <begin position="1"/>
        <end position="42"/>
    </location>
</feature>
<comment type="similarity">
    <text evidence="15">Belongs to the pannexin family.</text>
</comment>
<keyword evidence="8" id="KW-0303">Gap junction</keyword>
<evidence type="ECO:0000256" key="15">
    <source>
        <dbReference type="RuleBase" id="RU010713"/>
    </source>
</evidence>
<comment type="similarity">
    <text evidence="4">Belongs to the PTPS family.</text>
</comment>
<evidence type="ECO:0000256" key="4">
    <source>
        <dbReference type="ARBA" id="ARBA00009164"/>
    </source>
</evidence>
<proteinExistence type="inferred from homology"/>
<sequence length="513" mass="59397">MMDDDIVEEESELAGCEEEEEYCFEDQENQPDQEEEEEEEEHLDYKMSFIVMEIFEKVSKTVNVDPKYDVDFTDRLKYFYTPWMLVANAAFIFGKNYVGESVQCWTPAQFSGAWEQYVERYCLIENTYFVPMNDTNLPAVEKRENLEMRYYQWVPFILAIMAATLYIPRLFWRAMQTISGASISVVTMTLIKDAIDNLADNDEVRQGKIVKKYVTKRKKYDEDVRPYEGLLTLSLLVMKFLAIIVIIVQMAFLDFFMGLGPFFGYKVVADLVSGRQWPESGSFPRVTFCDVSVRELGQVQNWSLQCVLMVNMFSEKIFVFFWWWYLLMLVISFLNLIKWIFRLSRSTQINYIKQVLKISGTNKNDVSDANVRDFYRRKFKMDGCILLWLIDSNATIFQAILSGPIHPVTGMVFDLAIVKKAMAEINDIVDHKNLDKDVEFFKVDDGRACIAGCVCVCEEVLGNSAGGCSKWLSHLIIRHWHFGWDSLLPTPGQAPPSCRHGPPSTARSSRRAK</sequence>
<feature type="transmembrane region" description="Helical" evidence="15">
    <location>
        <begin position="317"/>
        <end position="337"/>
    </location>
</feature>
<keyword evidence="7 15" id="KW-0812">Transmembrane</keyword>
<evidence type="ECO:0000256" key="8">
    <source>
        <dbReference type="ARBA" id="ARBA00022868"/>
    </source>
</evidence>
<dbReference type="GO" id="GO:0005243">
    <property type="term" value="F:gap junction channel activity"/>
    <property type="evidence" value="ECO:0007669"/>
    <property type="project" value="TreeGrafter"/>
</dbReference>
<dbReference type="InterPro" id="IPR007115">
    <property type="entry name" value="6-PTP_synth/QueD"/>
</dbReference>
<dbReference type="Pfam" id="PF00876">
    <property type="entry name" value="Innexin"/>
    <property type="match status" value="1"/>
</dbReference>
<dbReference type="PANTHER" id="PTHR11893">
    <property type="entry name" value="INNEXIN"/>
    <property type="match status" value="1"/>
</dbReference>
<dbReference type="Proteomes" id="UP000218231">
    <property type="component" value="Unassembled WGS sequence"/>
</dbReference>
<feature type="region of interest" description="Disordered" evidence="16">
    <location>
        <begin position="493"/>
        <end position="513"/>
    </location>
</feature>
<keyword evidence="5 15" id="KW-0813">Transport</keyword>
<reference evidence="17 18" key="1">
    <citation type="journal article" date="2017" name="Curr. Biol.">
        <title>Genome architecture and evolution of a unichromosomal asexual nematode.</title>
        <authorList>
            <person name="Fradin H."/>
            <person name="Zegar C."/>
            <person name="Gutwein M."/>
            <person name="Lucas J."/>
            <person name="Kovtun M."/>
            <person name="Corcoran D."/>
            <person name="Baugh L.R."/>
            <person name="Kiontke K."/>
            <person name="Gunsalus K."/>
            <person name="Fitch D.H."/>
            <person name="Piano F."/>
        </authorList>
    </citation>
    <scope>NUCLEOTIDE SEQUENCE [LARGE SCALE GENOMIC DNA]</scope>
    <source>
        <strain evidence="17">PF1309</strain>
    </source>
</reference>
<dbReference type="InterPro" id="IPR000990">
    <property type="entry name" value="Innexin"/>
</dbReference>
<evidence type="ECO:0000256" key="10">
    <source>
        <dbReference type="ARBA" id="ARBA00022989"/>
    </source>
</evidence>
<comment type="subcellular location">
    <subcellularLocation>
        <location evidence="1">Cell junction</location>
        <location evidence="1">Gap junction</location>
    </subcellularLocation>
    <subcellularLocation>
        <location evidence="2 15">Cell membrane</location>
        <topology evidence="2 15">Multi-pass membrane protein</topology>
    </subcellularLocation>
</comment>
<comment type="caution">
    <text evidence="15">Lacks conserved residue(s) required for the propagation of feature annotation.</text>
</comment>
<evidence type="ECO:0000256" key="11">
    <source>
        <dbReference type="ARBA" id="ARBA00023007"/>
    </source>
</evidence>
<dbReference type="InterPro" id="IPR022469">
    <property type="entry name" value="PTPS_His_AS"/>
</dbReference>
<dbReference type="AlphaFoldDB" id="A0A2A2J6Y8"/>
<evidence type="ECO:0000313" key="17">
    <source>
        <dbReference type="EMBL" id="PAV57385.1"/>
    </source>
</evidence>
<keyword evidence="18" id="KW-1185">Reference proteome</keyword>
<evidence type="ECO:0000256" key="6">
    <source>
        <dbReference type="ARBA" id="ARBA00022475"/>
    </source>
</evidence>
<evidence type="ECO:0000256" key="3">
    <source>
        <dbReference type="ARBA" id="ARBA00005126"/>
    </source>
</evidence>
<dbReference type="GO" id="GO:0003874">
    <property type="term" value="F:6-pyruvoyltetrahydropterin synthase activity"/>
    <property type="evidence" value="ECO:0007669"/>
    <property type="project" value="InterPro"/>
</dbReference>
<protein>
    <recommendedName>
        <fullName evidence="15">Innexin</fullName>
    </recommendedName>
</protein>
<dbReference type="OrthoDB" id="5867527at2759"/>
<dbReference type="GO" id="GO:0034220">
    <property type="term" value="P:monoatomic ion transmembrane transport"/>
    <property type="evidence" value="ECO:0007669"/>
    <property type="project" value="UniProtKB-KW"/>
</dbReference>
<dbReference type="UniPathway" id="UPA00849">
    <property type="reaction ID" value="UER00819"/>
</dbReference>
<evidence type="ECO:0000256" key="5">
    <source>
        <dbReference type="ARBA" id="ARBA00022448"/>
    </source>
</evidence>
<dbReference type="SUPFAM" id="SSF55620">
    <property type="entry name" value="Tetrahydrobiopterin biosynthesis enzymes-like"/>
    <property type="match status" value="1"/>
</dbReference>
<comment type="function">
    <text evidence="15">Structural component of the gap junctions.</text>
</comment>
<keyword evidence="9" id="KW-0965">Cell junction</keyword>
<dbReference type="Gene3D" id="3.30.479.10">
    <property type="entry name" value="6-pyruvoyl tetrahydropterin synthase/QueD"/>
    <property type="match status" value="1"/>
</dbReference>
<keyword evidence="6" id="KW-1003">Cell membrane</keyword>
<dbReference type="STRING" id="2018661.A0A2A2J6Y8"/>
<dbReference type="Pfam" id="PF01242">
    <property type="entry name" value="PTPS"/>
    <property type="match status" value="1"/>
</dbReference>
<gene>
    <name evidence="15" type="primary">inx</name>
    <name evidence="17" type="ORF">WR25_00304</name>
</gene>
<evidence type="ECO:0000256" key="12">
    <source>
        <dbReference type="ARBA" id="ARBA00023065"/>
    </source>
</evidence>
<organism evidence="17 18">
    <name type="scientific">Diploscapter pachys</name>
    <dbReference type="NCBI Taxonomy" id="2018661"/>
    <lineage>
        <taxon>Eukaryota</taxon>
        <taxon>Metazoa</taxon>
        <taxon>Ecdysozoa</taxon>
        <taxon>Nematoda</taxon>
        <taxon>Chromadorea</taxon>
        <taxon>Rhabditida</taxon>
        <taxon>Rhabditina</taxon>
        <taxon>Rhabditomorpha</taxon>
        <taxon>Rhabditoidea</taxon>
        <taxon>Rhabditidae</taxon>
        <taxon>Diploscapter</taxon>
    </lineage>
</organism>
<dbReference type="EMBL" id="LIAE01010642">
    <property type="protein sequence ID" value="PAV57385.1"/>
    <property type="molecule type" value="Genomic_DNA"/>
</dbReference>
<keyword evidence="11" id="KW-0783">Tetrahydrobiopterin biosynthesis</keyword>
<dbReference type="GO" id="GO:0005886">
    <property type="term" value="C:plasma membrane"/>
    <property type="evidence" value="ECO:0007669"/>
    <property type="project" value="UniProtKB-SubCell"/>
</dbReference>
<comment type="pathway">
    <text evidence="3">Cofactor biosynthesis; tetrahydrobiopterin biosynthesis; tetrahydrobiopterin from 7,8-dihydroneopterin triphosphate: step 1/3.</text>
</comment>
<dbReference type="GO" id="GO:0006729">
    <property type="term" value="P:tetrahydrobiopterin biosynthetic process"/>
    <property type="evidence" value="ECO:0007669"/>
    <property type="project" value="UniProtKB-UniPathway"/>
</dbReference>